<keyword evidence="11" id="KW-1185">Reference proteome</keyword>
<dbReference type="EMBL" id="CP114052">
    <property type="protein sequence ID" value="WAW15606.1"/>
    <property type="molecule type" value="Genomic_DNA"/>
</dbReference>
<proteinExistence type="predicted"/>
<evidence type="ECO:0000256" key="2">
    <source>
        <dbReference type="ARBA" id="ARBA00004370"/>
    </source>
</evidence>
<keyword evidence="8" id="KW-0472">Membrane</keyword>
<dbReference type="Pfam" id="PF00512">
    <property type="entry name" value="HisKA"/>
    <property type="match status" value="1"/>
</dbReference>
<comment type="subcellular location">
    <subcellularLocation>
        <location evidence="2">Membrane</location>
    </subcellularLocation>
</comment>
<keyword evidence="7" id="KW-0902">Two-component regulatory system</keyword>
<dbReference type="CDD" id="cd00082">
    <property type="entry name" value="HisKA"/>
    <property type="match status" value="1"/>
</dbReference>
<organism evidence="10 11">
    <name type="scientific">Peptostreptococcus equinus</name>
    <dbReference type="NCBI Taxonomy" id="3003601"/>
    <lineage>
        <taxon>Bacteria</taxon>
        <taxon>Bacillati</taxon>
        <taxon>Bacillota</taxon>
        <taxon>Clostridia</taxon>
        <taxon>Peptostreptococcales</taxon>
        <taxon>Peptostreptococcaceae</taxon>
        <taxon>Peptostreptococcus</taxon>
    </lineage>
</organism>
<evidence type="ECO:0000256" key="8">
    <source>
        <dbReference type="SAM" id="Phobius"/>
    </source>
</evidence>
<dbReference type="InterPro" id="IPR004358">
    <property type="entry name" value="Sig_transdc_His_kin-like_C"/>
</dbReference>
<dbReference type="Gene3D" id="3.30.565.10">
    <property type="entry name" value="Histidine kinase-like ATPase, C-terminal domain"/>
    <property type="match status" value="1"/>
</dbReference>
<dbReference type="SUPFAM" id="SSF55874">
    <property type="entry name" value="ATPase domain of HSP90 chaperone/DNA topoisomerase II/histidine kinase"/>
    <property type="match status" value="1"/>
</dbReference>
<dbReference type="InterPro" id="IPR050351">
    <property type="entry name" value="BphY/WalK/GraS-like"/>
</dbReference>
<evidence type="ECO:0000256" key="4">
    <source>
        <dbReference type="ARBA" id="ARBA00022553"/>
    </source>
</evidence>
<dbReference type="Pfam" id="PF02518">
    <property type="entry name" value="HATPase_c"/>
    <property type="match status" value="1"/>
</dbReference>
<dbReference type="Gene3D" id="3.30.450.20">
    <property type="entry name" value="PAS domain"/>
    <property type="match status" value="1"/>
</dbReference>
<comment type="catalytic activity">
    <reaction evidence="1">
        <text>ATP + protein L-histidine = ADP + protein N-phospho-L-histidine.</text>
        <dbReference type="EC" id="2.7.13.3"/>
    </reaction>
</comment>
<dbReference type="RefSeq" id="WP_269312281.1">
    <property type="nucleotide sequence ID" value="NZ_CP114052.1"/>
</dbReference>
<dbReference type="SMART" id="SM00387">
    <property type="entry name" value="HATPase_c"/>
    <property type="match status" value="1"/>
</dbReference>
<dbReference type="InterPro" id="IPR036097">
    <property type="entry name" value="HisK_dim/P_sf"/>
</dbReference>
<protein>
    <recommendedName>
        <fullName evidence="3">histidine kinase</fullName>
        <ecNumber evidence="3">2.7.13.3</ecNumber>
    </recommendedName>
</protein>
<evidence type="ECO:0000256" key="1">
    <source>
        <dbReference type="ARBA" id="ARBA00000085"/>
    </source>
</evidence>
<feature type="domain" description="Histidine kinase" evidence="9">
    <location>
        <begin position="209"/>
        <end position="427"/>
    </location>
</feature>
<dbReference type="SMART" id="SM00388">
    <property type="entry name" value="HisKA"/>
    <property type="match status" value="1"/>
</dbReference>
<reference evidence="10" key="1">
    <citation type="submission" date="2022-12" db="EMBL/GenBank/DDBJ databases">
        <title>Peptostreptococcus.</title>
        <authorList>
            <person name="Lee S.H."/>
        </authorList>
    </citation>
    <scope>NUCLEOTIDE SEQUENCE</scope>
    <source>
        <strain evidence="10">CBA3647</strain>
    </source>
</reference>
<keyword evidence="4" id="KW-0597">Phosphoprotein</keyword>
<dbReference type="Proteomes" id="UP001164187">
    <property type="component" value="Chromosome"/>
</dbReference>
<dbReference type="InterPro" id="IPR005467">
    <property type="entry name" value="His_kinase_dom"/>
</dbReference>
<evidence type="ECO:0000256" key="6">
    <source>
        <dbReference type="ARBA" id="ARBA00022777"/>
    </source>
</evidence>
<keyword evidence="6" id="KW-0418">Kinase</keyword>
<dbReference type="PROSITE" id="PS50109">
    <property type="entry name" value="HIS_KIN"/>
    <property type="match status" value="1"/>
</dbReference>
<sequence>MNMTLYLIMVFMILSWIISLMLYKQKKELNIFVRDLMNVSTKVKSMNFDTRMAMTQNIDNNRFAENYNEMIDMLDRTFEQVEDKNRQLNTIIRSVTNGILVVDISNRIFIINKPAKKILDIPFDQKVEGKVFSNIIKNKEILDFIEFNSDSKESVSRDLRMRDGKILKIKIDPIKNNSKNEVTVSSVINIEDITEKMKLESMRKDFAANVSHELKTPLTSIQGFIETLKENDDNISPEMRKRFLNIIDSESSRLKILINDILLLSSIEGGKDIKKEWINIEDINEEIFALLKCKKNENEIKLFVEYLNENEMFYTYSQYFKELLINLISNGIKYNKPGGYVKVTYYDDRSFLYISVEDNGIGIAEEDMHRIFERFYRVSKSRNKEIEGTGLGLAIIKHIIISLNGKIEVESKLGEGSKFTVKLPKVYKSDNS</sequence>
<dbReference type="GO" id="GO:0005524">
    <property type="term" value="F:ATP binding"/>
    <property type="evidence" value="ECO:0007669"/>
    <property type="project" value="UniProtKB-KW"/>
</dbReference>
<dbReference type="Gene3D" id="1.10.287.130">
    <property type="match status" value="1"/>
</dbReference>
<evidence type="ECO:0000313" key="10">
    <source>
        <dbReference type="EMBL" id="WAW15606.1"/>
    </source>
</evidence>
<dbReference type="PRINTS" id="PR00344">
    <property type="entry name" value="BCTRLSENSOR"/>
</dbReference>
<dbReference type="InterPro" id="IPR003661">
    <property type="entry name" value="HisK_dim/P_dom"/>
</dbReference>
<dbReference type="InterPro" id="IPR035965">
    <property type="entry name" value="PAS-like_dom_sf"/>
</dbReference>
<keyword evidence="8" id="KW-1133">Transmembrane helix</keyword>
<dbReference type="SUPFAM" id="SSF55785">
    <property type="entry name" value="PYP-like sensor domain (PAS domain)"/>
    <property type="match status" value="1"/>
</dbReference>
<keyword evidence="10" id="KW-0547">Nucleotide-binding</keyword>
<name>A0ABY7JRX8_9FIRM</name>
<evidence type="ECO:0000256" key="5">
    <source>
        <dbReference type="ARBA" id="ARBA00022679"/>
    </source>
</evidence>
<dbReference type="PANTHER" id="PTHR45453:SF1">
    <property type="entry name" value="PHOSPHATE REGULON SENSOR PROTEIN PHOR"/>
    <property type="match status" value="1"/>
</dbReference>
<dbReference type="InterPro" id="IPR036890">
    <property type="entry name" value="HATPase_C_sf"/>
</dbReference>
<dbReference type="PANTHER" id="PTHR45453">
    <property type="entry name" value="PHOSPHATE REGULON SENSOR PROTEIN PHOR"/>
    <property type="match status" value="1"/>
</dbReference>
<keyword evidence="8" id="KW-0812">Transmembrane</keyword>
<feature type="transmembrane region" description="Helical" evidence="8">
    <location>
        <begin position="6"/>
        <end position="23"/>
    </location>
</feature>
<dbReference type="InterPro" id="IPR003594">
    <property type="entry name" value="HATPase_dom"/>
</dbReference>
<dbReference type="SUPFAM" id="SSF47384">
    <property type="entry name" value="Homodimeric domain of signal transducing histidine kinase"/>
    <property type="match status" value="1"/>
</dbReference>
<dbReference type="CDD" id="cd00075">
    <property type="entry name" value="HATPase"/>
    <property type="match status" value="1"/>
</dbReference>
<evidence type="ECO:0000313" key="11">
    <source>
        <dbReference type="Proteomes" id="UP001164187"/>
    </source>
</evidence>
<evidence type="ECO:0000259" key="9">
    <source>
        <dbReference type="PROSITE" id="PS50109"/>
    </source>
</evidence>
<evidence type="ECO:0000256" key="3">
    <source>
        <dbReference type="ARBA" id="ARBA00012438"/>
    </source>
</evidence>
<evidence type="ECO:0000256" key="7">
    <source>
        <dbReference type="ARBA" id="ARBA00023012"/>
    </source>
</evidence>
<dbReference type="EC" id="2.7.13.3" evidence="3"/>
<keyword evidence="5" id="KW-0808">Transferase</keyword>
<keyword evidence="10" id="KW-0067">ATP-binding</keyword>
<gene>
    <name evidence="10" type="ORF">O0R46_03940</name>
</gene>
<accession>A0ABY7JRX8</accession>